<dbReference type="PANTHER" id="PTHR42973">
    <property type="entry name" value="BINDING OXIDOREDUCTASE, PUTATIVE (AFU_ORTHOLOGUE AFUA_1G17690)-RELATED"/>
    <property type="match status" value="1"/>
</dbReference>
<reference evidence="8" key="1">
    <citation type="submission" date="2016-05" db="EMBL/GenBank/DDBJ databases">
        <title>Lichen genome sequencing reveals its rich biosynthetic potential.</title>
        <authorList>
            <person name="Bertrand R.L."/>
            <person name="Abdel-Hameed M."/>
            <person name="Sorensen J.L."/>
        </authorList>
    </citation>
    <scope>NUCLEOTIDE SEQUENCE</scope>
</reference>
<evidence type="ECO:0000256" key="4">
    <source>
        <dbReference type="ARBA" id="ARBA00022827"/>
    </source>
</evidence>
<feature type="domain" description="FAD-binding PCMH-type" evidence="7">
    <location>
        <begin position="50"/>
        <end position="222"/>
    </location>
</feature>
<keyword evidence="5" id="KW-0560">Oxidoreductase</keyword>
<dbReference type="Pfam" id="PF01565">
    <property type="entry name" value="FAD_binding_4"/>
    <property type="match status" value="1"/>
</dbReference>
<dbReference type="Gene3D" id="3.30.465.10">
    <property type="match status" value="1"/>
</dbReference>
<dbReference type="GO" id="GO:0071949">
    <property type="term" value="F:FAD binding"/>
    <property type="evidence" value="ECO:0007669"/>
    <property type="project" value="InterPro"/>
</dbReference>
<dbReference type="PROSITE" id="PS51387">
    <property type="entry name" value="FAD_PCMH"/>
    <property type="match status" value="1"/>
</dbReference>
<dbReference type="AlphaFoldDB" id="A0A1Z1C478"/>
<reference evidence="9" key="2">
    <citation type="submission" date="2017-12" db="EMBL/GenBank/DDBJ databases">
        <title>Genome Sequencing Reveals a Rich Biosynthetic Potential.</title>
        <authorList>
            <person name="Bertrand R.L."/>
            <person name="Abdel-Hameed M.E."/>
            <person name="Sorensen J.L."/>
        </authorList>
    </citation>
    <scope>NUCLEOTIDE SEQUENCE</scope>
</reference>
<dbReference type="InterPro" id="IPR016166">
    <property type="entry name" value="FAD-bd_PCMH"/>
</dbReference>
<dbReference type="InterPro" id="IPR006094">
    <property type="entry name" value="Oxid_FAD_bind_N"/>
</dbReference>
<dbReference type="InterPro" id="IPR036318">
    <property type="entry name" value="FAD-bd_PCMH-like_sf"/>
</dbReference>
<dbReference type="InterPro" id="IPR012951">
    <property type="entry name" value="BBE"/>
</dbReference>
<evidence type="ECO:0000259" key="7">
    <source>
        <dbReference type="PROSITE" id="PS51387"/>
    </source>
</evidence>
<name>A0A1Z1C478_CLAUC</name>
<evidence type="ECO:0000313" key="9">
    <source>
        <dbReference type="EMBL" id="AUW31099.1"/>
    </source>
</evidence>
<evidence type="ECO:0000256" key="2">
    <source>
        <dbReference type="ARBA" id="ARBA00022630"/>
    </source>
</evidence>
<dbReference type="Pfam" id="PF08031">
    <property type="entry name" value="BBE"/>
    <property type="match status" value="1"/>
</dbReference>
<organism evidence="8">
    <name type="scientific">Cladonia uncialis subsp. uncialis</name>
    <dbReference type="NCBI Taxonomy" id="180999"/>
    <lineage>
        <taxon>Eukaryota</taxon>
        <taxon>Fungi</taxon>
        <taxon>Dikarya</taxon>
        <taxon>Ascomycota</taxon>
        <taxon>Pezizomycotina</taxon>
        <taxon>Lecanoromycetes</taxon>
        <taxon>OSLEUM clade</taxon>
        <taxon>Lecanoromycetidae</taxon>
        <taxon>Lecanorales</taxon>
        <taxon>Lecanorineae</taxon>
        <taxon>Cladoniaceae</taxon>
        <taxon>Cladonia</taxon>
    </lineage>
</organism>
<feature type="signal peptide" evidence="6">
    <location>
        <begin position="1"/>
        <end position="15"/>
    </location>
</feature>
<dbReference type="SUPFAM" id="SSF56176">
    <property type="entry name" value="FAD-binding/transporter-associated domain-like"/>
    <property type="match status" value="1"/>
</dbReference>
<keyword evidence="3 6" id="KW-0732">Signal</keyword>
<sequence length="484" mass="52877">MVAGVLQSVLGFTAAFTNLTALFGPSLSADAQIFLPTDINFTSKLTQRWTDYNAPSYIGAIKPATEADIQNIVKIAAANKIPFLTTGGGHGTDDFHAFNGLSIDLSNFRSVHLDPSENSLTIGGAAKVYQLDKLLNDAGKEFPLGSCKCMGVVGATMGGGIGSLIGHRGLMLDALESVRVITADGNLLEASKNQYPDLFWAIRGAGSNFGIVTSAVYTVYDASNNGKAMNADFVFPASANQSFWQLMKDFDDTLPSRLALTAVAFYDRVHNQPVIAVNAVFFGPLEEGEPHLAPLKALNPVRSNISMVSGSDLMDAAFFNFFGNDNGACTPNQHINIYTVGLKKIDPPTFETFFANLNDFWIANPEFQGRLLLQRFPNQAVQAVPDAETAYGHREVKTYMNIEGFYANKGLDAAVNAFVKPARDEFARTSGFETLTTYSNYAHGDEGPEAWYSTRKLPQLSALKRKWDPDQLFRWNYPVPLRWP</sequence>
<evidence type="ECO:0000256" key="5">
    <source>
        <dbReference type="ARBA" id="ARBA00023002"/>
    </source>
</evidence>
<keyword evidence="4" id="KW-0274">FAD</keyword>
<proteinExistence type="inferred from homology"/>
<feature type="chain" id="PRO_5013164958" evidence="6">
    <location>
        <begin position="16"/>
        <end position="484"/>
    </location>
</feature>
<evidence type="ECO:0000313" key="8">
    <source>
        <dbReference type="EMBL" id="ANM86397.1"/>
    </source>
</evidence>
<accession>A0A1Z1C478</accession>
<evidence type="ECO:0000256" key="6">
    <source>
        <dbReference type="SAM" id="SignalP"/>
    </source>
</evidence>
<dbReference type="EMBL" id="KX264255">
    <property type="protein sequence ID" value="ANM86397.1"/>
    <property type="molecule type" value="Genomic_DNA"/>
</dbReference>
<protein>
    <submittedName>
        <fullName evidence="8">Putative FAD oxidase</fullName>
    </submittedName>
</protein>
<dbReference type="EMBL" id="MG777491">
    <property type="protein sequence ID" value="AUW31099.1"/>
    <property type="molecule type" value="Genomic_DNA"/>
</dbReference>
<dbReference type="InterPro" id="IPR050416">
    <property type="entry name" value="FAD-linked_Oxidoreductase"/>
</dbReference>
<comment type="similarity">
    <text evidence="1">Belongs to the oxygen-dependent FAD-linked oxidoreductase family.</text>
</comment>
<evidence type="ECO:0000256" key="3">
    <source>
        <dbReference type="ARBA" id="ARBA00022729"/>
    </source>
</evidence>
<dbReference type="GO" id="GO:0016491">
    <property type="term" value="F:oxidoreductase activity"/>
    <property type="evidence" value="ECO:0007669"/>
    <property type="project" value="UniProtKB-KW"/>
</dbReference>
<dbReference type="PANTHER" id="PTHR42973:SF32">
    <property type="entry name" value="FAD-LINKED OXIDOREDUCTASE AFOF"/>
    <property type="match status" value="1"/>
</dbReference>
<dbReference type="Gene3D" id="3.40.462.20">
    <property type="match status" value="1"/>
</dbReference>
<evidence type="ECO:0000256" key="1">
    <source>
        <dbReference type="ARBA" id="ARBA00005466"/>
    </source>
</evidence>
<dbReference type="InterPro" id="IPR016169">
    <property type="entry name" value="FAD-bd_PCMH_sub2"/>
</dbReference>
<keyword evidence="2" id="KW-0285">Flavoprotein</keyword>